<proteinExistence type="predicted"/>
<reference evidence="3" key="1">
    <citation type="journal article" date="2020" name="Stud. Mycol.">
        <title>101 Dothideomycetes genomes: a test case for predicting lifestyles and emergence of pathogens.</title>
        <authorList>
            <person name="Haridas S."/>
            <person name="Albert R."/>
            <person name="Binder M."/>
            <person name="Bloem J."/>
            <person name="Labutti K."/>
            <person name="Salamov A."/>
            <person name="Andreopoulos B."/>
            <person name="Baker S."/>
            <person name="Barry K."/>
            <person name="Bills G."/>
            <person name="Bluhm B."/>
            <person name="Cannon C."/>
            <person name="Castanera R."/>
            <person name="Culley D."/>
            <person name="Daum C."/>
            <person name="Ezra D."/>
            <person name="Gonzalez J."/>
            <person name="Henrissat B."/>
            <person name="Kuo A."/>
            <person name="Liang C."/>
            <person name="Lipzen A."/>
            <person name="Lutzoni F."/>
            <person name="Magnuson J."/>
            <person name="Mondo S."/>
            <person name="Nolan M."/>
            <person name="Ohm R."/>
            <person name="Pangilinan J."/>
            <person name="Park H.-J."/>
            <person name="Ramirez L."/>
            <person name="Alfaro M."/>
            <person name="Sun H."/>
            <person name="Tritt A."/>
            <person name="Yoshinaga Y."/>
            <person name="Zwiers L.-H."/>
            <person name="Turgeon B."/>
            <person name="Goodwin S."/>
            <person name="Spatafora J."/>
            <person name="Crous P."/>
            <person name="Grigoriev I."/>
        </authorList>
    </citation>
    <scope>NUCLEOTIDE SEQUENCE</scope>
    <source>
        <strain evidence="3">ATCC 74209</strain>
    </source>
</reference>
<name>A0A9P4MR29_9PLEO</name>
<dbReference type="EMBL" id="ML994045">
    <property type="protein sequence ID" value="KAF2199986.1"/>
    <property type="molecule type" value="Genomic_DNA"/>
</dbReference>
<protein>
    <submittedName>
        <fullName evidence="3">Uncharacterized protein</fullName>
    </submittedName>
</protein>
<keyword evidence="2" id="KW-0812">Transmembrane</keyword>
<keyword evidence="4" id="KW-1185">Reference proteome</keyword>
<keyword evidence="2" id="KW-0472">Membrane</keyword>
<evidence type="ECO:0000256" key="1">
    <source>
        <dbReference type="SAM" id="MobiDB-lite"/>
    </source>
</evidence>
<feature type="compositionally biased region" description="Basic and acidic residues" evidence="1">
    <location>
        <begin position="358"/>
        <end position="376"/>
    </location>
</feature>
<comment type="caution">
    <text evidence="3">The sequence shown here is derived from an EMBL/GenBank/DDBJ whole genome shotgun (WGS) entry which is preliminary data.</text>
</comment>
<dbReference type="AlphaFoldDB" id="A0A9P4MR29"/>
<feature type="transmembrane region" description="Helical" evidence="2">
    <location>
        <begin position="189"/>
        <end position="214"/>
    </location>
</feature>
<dbReference type="PANTHER" id="PTHR42029:SF3">
    <property type="entry name" value="AN04G07800"/>
    <property type="match status" value="1"/>
</dbReference>
<accession>A0A9P4MR29</accession>
<dbReference type="Proteomes" id="UP000799536">
    <property type="component" value="Unassembled WGS sequence"/>
</dbReference>
<feature type="transmembrane region" description="Helical" evidence="2">
    <location>
        <begin position="112"/>
        <end position="129"/>
    </location>
</feature>
<dbReference type="PANTHER" id="PTHR42029">
    <property type="entry name" value="AN04G07800"/>
    <property type="match status" value="1"/>
</dbReference>
<feature type="transmembrane region" description="Helical" evidence="2">
    <location>
        <begin position="159"/>
        <end position="177"/>
    </location>
</feature>
<gene>
    <name evidence="3" type="ORF">GQ43DRAFT_374914</name>
</gene>
<keyword evidence="2" id="KW-1133">Transmembrane helix</keyword>
<organism evidence="3 4">
    <name type="scientific">Delitschia confertaspora ATCC 74209</name>
    <dbReference type="NCBI Taxonomy" id="1513339"/>
    <lineage>
        <taxon>Eukaryota</taxon>
        <taxon>Fungi</taxon>
        <taxon>Dikarya</taxon>
        <taxon>Ascomycota</taxon>
        <taxon>Pezizomycotina</taxon>
        <taxon>Dothideomycetes</taxon>
        <taxon>Pleosporomycetidae</taxon>
        <taxon>Pleosporales</taxon>
        <taxon>Delitschiaceae</taxon>
        <taxon>Delitschia</taxon>
    </lineage>
</organism>
<sequence length="418" mass="48080">MSPIPASIEAFGLEKRRVGRPTEPESLVVEAWAQGYMVGSLIIMTCITMANLRKGVTLHKLLLGIWHGFWMFFDSPIYEWWLSVSAIFLNISWSLHNVIAWMKIRPFLPRPVSLIFIVTVIMVQPYWVLEIYSNFAYFHNINTIFLKTRPFEALCRDPWWIYTTVSLFYNIKVRYEMKLFDIIKISPRFGIMLGAMLLSLVFIVLDICAVTGALRSALPVGLNPFWKLSFVFKCLTDSVILDDFKTALDRLRAFKISRLGSFSQDNSDRRSRNNGSLVNTWEELAREAQQRRGFPSPDGDIDVGPRHHFPGFTSRPESKTKRKEHKDSVVAPNDPKRNSSSSSFGPEDTVPSALDGTPIKRMESVYVPDERCDNRRRPSAQQIEERDYYYALREMSDQSQPVSPPGHQGFPRRNSRAP</sequence>
<evidence type="ECO:0000313" key="4">
    <source>
        <dbReference type="Proteomes" id="UP000799536"/>
    </source>
</evidence>
<evidence type="ECO:0000256" key="2">
    <source>
        <dbReference type="SAM" id="Phobius"/>
    </source>
</evidence>
<dbReference type="OrthoDB" id="5420247at2759"/>
<evidence type="ECO:0000313" key="3">
    <source>
        <dbReference type="EMBL" id="KAF2199986.1"/>
    </source>
</evidence>
<feature type="region of interest" description="Disordered" evidence="1">
    <location>
        <begin position="288"/>
        <end position="418"/>
    </location>
</feature>
<feature type="transmembrane region" description="Helical" evidence="2">
    <location>
        <begin position="79"/>
        <end position="100"/>
    </location>
</feature>